<protein>
    <submittedName>
        <fullName evidence="1">Uncharacterized protein</fullName>
    </submittedName>
</protein>
<proteinExistence type="predicted"/>
<keyword evidence="2" id="KW-1185">Reference proteome</keyword>
<accession>B1YD38</accession>
<gene>
    <name evidence="1" type="ordered locus">Tneu_0762</name>
</gene>
<evidence type="ECO:0000313" key="2">
    <source>
        <dbReference type="Proteomes" id="UP000001694"/>
    </source>
</evidence>
<name>B1YD38_PYRNV</name>
<sequence length="198" mass="21648">MHSCVSEKFTLCNPEVDRERALAAALEMEKTLSASPYDLIAVAIAFGADPAEAKRRFAVEISGYRRKPVATFLAYYGKIHGYEKVESELLKLYQAQRGACLCPVGPIAPLEDGRYIVQRPGGIYICGGGECREAAPEPIAVYEHPSGCMFYTPPLVLADQPITAVANALKQLKVAEPDVVARYLLPGLCRDLWGVYIP</sequence>
<evidence type="ECO:0000313" key="1">
    <source>
        <dbReference type="EMBL" id="ACB39701.1"/>
    </source>
</evidence>
<dbReference type="EMBL" id="CP001014">
    <property type="protein sequence ID" value="ACB39701.1"/>
    <property type="molecule type" value="Genomic_DNA"/>
</dbReference>
<dbReference type="STRING" id="444157.Tneu_0762"/>
<dbReference type="KEGG" id="tne:Tneu_0762"/>
<dbReference type="RefSeq" id="WP_012350121.1">
    <property type="nucleotide sequence ID" value="NC_010525.1"/>
</dbReference>
<dbReference type="GeneID" id="6164413"/>
<dbReference type="OrthoDB" id="26403at2157"/>
<dbReference type="AlphaFoldDB" id="B1YD38"/>
<dbReference type="HOGENOM" id="CLU_1381468_0_0_2"/>
<dbReference type="Proteomes" id="UP000001694">
    <property type="component" value="Chromosome"/>
</dbReference>
<reference evidence="1" key="1">
    <citation type="submission" date="2008-03" db="EMBL/GenBank/DDBJ databases">
        <title>Complete sequence of Thermoproteus neutrophilus V24Sta.</title>
        <authorList>
            <consortium name="US DOE Joint Genome Institute"/>
            <person name="Copeland A."/>
            <person name="Lucas S."/>
            <person name="Lapidus A."/>
            <person name="Glavina del Rio T."/>
            <person name="Dalin E."/>
            <person name="Tice H."/>
            <person name="Bruce D."/>
            <person name="Goodwin L."/>
            <person name="Pitluck S."/>
            <person name="Sims D."/>
            <person name="Brettin T."/>
            <person name="Detter J.C."/>
            <person name="Han C."/>
            <person name="Kuske C.R."/>
            <person name="Schmutz J."/>
            <person name="Larimer F."/>
            <person name="Land M."/>
            <person name="Hauser L."/>
            <person name="Kyrpides N."/>
            <person name="Mikhailova N."/>
            <person name="Biddle J.F."/>
            <person name="Zhang Z."/>
            <person name="Fitz-Gibbon S.T."/>
            <person name="Lowe T.M."/>
            <person name="Saltikov C."/>
            <person name="House C.H."/>
            <person name="Richardson P."/>
        </authorList>
    </citation>
    <scope>NUCLEOTIDE SEQUENCE [LARGE SCALE GENOMIC DNA]</scope>
    <source>
        <strain evidence="1">V24Sta</strain>
    </source>
</reference>
<dbReference type="eggNOG" id="arCOG05540">
    <property type="taxonomic scope" value="Archaea"/>
</dbReference>
<organism evidence="1 2">
    <name type="scientific">Pyrobaculum neutrophilum (strain DSM 2338 / JCM 9278 / NBRC 100436 / V24Sta)</name>
    <name type="common">Thermoproteus neutrophilus</name>
    <dbReference type="NCBI Taxonomy" id="444157"/>
    <lineage>
        <taxon>Archaea</taxon>
        <taxon>Thermoproteota</taxon>
        <taxon>Thermoprotei</taxon>
        <taxon>Thermoproteales</taxon>
        <taxon>Thermoproteaceae</taxon>
        <taxon>Pyrobaculum</taxon>
    </lineage>
</organism>